<keyword evidence="4" id="KW-1185">Reference proteome</keyword>
<evidence type="ECO:0000313" key="4">
    <source>
        <dbReference type="Proteomes" id="UP000191522"/>
    </source>
</evidence>
<dbReference type="InterPro" id="IPR050300">
    <property type="entry name" value="GDXG_lipolytic_enzyme"/>
</dbReference>
<keyword evidence="1" id="KW-0378">Hydrolase</keyword>
<dbReference type="Proteomes" id="UP000191522">
    <property type="component" value="Unassembled WGS sequence"/>
</dbReference>
<reference evidence="4" key="1">
    <citation type="journal article" date="2017" name="Nat. Microbiol.">
        <title>Global analysis of biosynthetic gene clusters reveals vast potential of secondary metabolite production in Penicillium species.</title>
        <authorList>
            <person name="Nielsen J.C."/>
            <person name="Grijseels S."/>
            <person name="Prigent S."/>
            <person name="Ji B."/>
            <person name="Dainat J."/>
            <person name="Nielsen K.F."/>
            <person name="Frisvad J.C."/>
            <person name="Workman M."/>
            <person name="Nielsen J."/>
        </authorList>
    </citation>
    <scope>NUCLEOTIDE SEQUENCE [LARGE SCALE GENOMIC DNA]</scope>
    <source>
        <strain evidence="4">IBT 11843</strain>
    </source>
</reference>
<dbReference type="InterPro" id="IPR013094">
    <property type="entry name" value="AB_hydrolase_3"/>
</dbReference>
<dbReference type="PANTHER" id="PTHR48081">
    <property type="entry name" value="AB HYDROLASE SUPERFAMILY PROTEIN C4A8.06C"/>
    <property type="match status" value="1"/>
</dbReference>
<dbReference type="GO" id="GO:0017000">
    <property type="term" value="P:antibiotic biosynthetic process"/>
    <property type="evidence" value="ECO:0007669"/>
    <property type="project" value="UniProtKB-ARBA"/>
</dbReference>
<dbReference type="EMBL" id="MDYL01000005">
    <property type="protein sequence ID" value="OQD75907.1"/>
    <property type="molecule type" value="Genomic_DNA"/>
</dbReference>
<sequence length="491" mass="54244">MSSAKHGIGMLKELSIRIPLILKTILLHAINMSPVKGKQDLRTELIVTVIRSFITFSKPLTKAQEDSKRDPGIKGPMWVSKVTLPEPGFDVRDAIIHAIHDLSTGDETFDVPGIADVEAEWTGYRSNVGKRTPQPDLSEAEKYAELRKESPSDMTILYFHGGAYFLMDPCTHRVPVAHLSRLTGAPVLSVRYRLAPQNPFPAALVDALTAYLSLIHPPPGALHKPVPANKIILTGDSAGANLALTLLQALLTLRRASRSIRFHEDNIDVELPAGVATISPWCDTTRSMPSIIRNAKFDYIGLSTASCDDVTEAPFSPLPFPADELWPMSPPRVDLFANANMLLHPLVSPLSASPDLWKDAPPVFISTGEECLADEDLILARRMHKAGVPVIVEQFEGMPHCHGLIMISTPAGKRFFKGMADFCREAVAGRVTSTGSLTYLGFKMRSTLEIPLEKACEISDEEVDARMRRCLQVRLDAEHELQRAWRERSRL</sequence>
<dbReference type="STRING" id="69771.A0A1V6PGR4"/>
<dbReference type="GO" id="GO:0072330">
    <property type="term" value="P:monocarboxylic acid biosynthetic process"/>
    <property type="evidence" value="ECO:0007669"/>
    <property type="project" value="UniProtKB-ARBA"/>
</dbReference>
<dbReference type="AlphaFoldDB" id="A0A1V6PGR4"/>
<evidence type="ECO:0000259" key="2">
    <source>
        <dbReference type="Pfam" id="PF07859"/>
    </source>
</evidence>
<organism evidence="3 4">
    <name type="scientific">Penicillium decumbens</name>
    <dbReference type="NCBI Taxonomy" id="69771"/>
    <lineage>
        <taxon>Eukaryota</taxon>
        <taxon>Fungi</taxon>
        <taxon>Dikarya</taxon>
        <taxon>Ascomycota</taxon>
        <taxon>Pezizomycotina</taxon>
        <taxon>Eurotiomycetes</taxon>
        <taxon>Eurotiomycetidae</taxon>
        <taxon>Eurotiales</taxon>
        <taxon>Aspergillaceae</taxon>
        <taxon>Penicillium</taxon>
    </lineage>
</organism>
<accession>A0A1V6PGR4</accession>
<gene>
    <name evidence="3" type="ORF">PENDEC_c005G02403</name>
</gene>
<comment type="caution">
    <text evidence="3">The sequence shown here is derived from an EMBL/GenBank/DDBJ whole genome shotgun (WGS) entry which is preliminary data.</text>
</comment>
<proteinExistence type="predicted"/>
<feature type="domain" description="Alpha/beta hydrolase fold-3" evidence="2">
    <location>
        <begin position="156"/>
        <end position="401"/>
    </location>
</feature>
<evidence type="ECO:0000256" key="1">
    <source>
        <dbReference type="ARBA" id="ARBA00022801"/>
    </source>
</evidence>
<name>A0A1V6PGR4_PENDC</name>
<dbReference type="Gene3D" id="3.40.50.1820">
    <property type="entry name" value="alpha/beta hydrolase"/>
    <property type="match status" value="1"/>
</dbReference>
<dbReference type="InterPro" id="IPR029058">
    <property type="entry name" value="AB_hydrolase_fold"/>
</dbReference>
<dbReference type="SUPFAM" id="SSF53474">
    <property type="entry name" value="alpha/beta-Hydrolases"/>
    <property type="match status" value="1"/>
</dbReference>
<dbReference type="OrthoDB" id="5354320at2759"/>
<dbReference type="PANTHER" id="PTHR48081:SF25">
    <property type="entry name" value="PUTATIVE (AFU_ORTHOLOGUE AFUA_3G11560)-RELATED"/>
    <property type="match status" value="1"/>
</dbReference>
<dbReference type="Pfam" id="PF07859">
    <property type="entry name" value="Abhydrolase_3"/>
    <property type="match status" value="1"/>
</dbReference>
<protein>
    <recommendedName>
        <fullName evidence="2">Alpha/beta hydrolase fold-3 domain-containing protein</fullName>
    </recommendedName>
</protein>
<dbReference type="OMA" id="DPCTHRV"/>
<evidence type="ECO:0000313" key="3">
    <source>
        <dbReference type="EMBL" id="OQD75907.1"/>
    </source>
</evidence>
<dbReference type="GO" id="GO:0016787">
    <property type="term" value="F:hydrolase activity"/>
    <property type="evidence" value="ECO:0007669"/>
    <property type="project" value="UniProtKB-KW"/>
</dbReference>